<keyword evidence="2" id="KW-1185">Reference proteome</keyword>
<name>A0ABU0J5T5_9HYPH</name>
<dbReference type="Proteomes" id="UP001242480">
    <property type="component" value="Unassembled WGS sequence"/>
</dbReference>
<sequence>MVKRRTSKPLPALFVEAATSAVEIGHASAVTIGHRLPMLMAIPFWPHADAILEAQRMVTEKVAAAVEGSIAASRETGALMTLAALGQANAADMAAGFLTIAVAAAGPARRRARANARRLSLK</sequence>
<evidence type="ECO:0000313" key="1">
    <source>
        <dbReference type="EMBL" id="MDQ0469005.1"/>
    </source>
</evidence>
<dbReference type="RefSeq" id="WP_307271068.1">
    <property type="nucleotide sequence ID" value="NZ_JAUSVX010000003.1"/>
</dbReference>
<comment type="caution">
    <text evidence="1">The sequence shown here is derived from an EMBL/GenBank/DDBJ whole genome shotgun (WGS) entry which is preliminary data.</text>
</comment>
<protein>
    <submittedName>
        <fullName evidence="1">Uncharacterized protein</fullName>
    </submittedName>
</protein>
<gene>
    <name evidence="1" type="ORF">QO011_002016</name>
</gene>
<proteinExistence type="predicted"/>
<evidence type="ECO:0000313" key="2">
    <source>
        <dbReference type="Proteomes" id="UP001242480"/>
    </source>
</evidence>
<accession>A0ABU0J5T5</accession>
<reference evidence="1 2" key="1">
    <citation type="submission" date="2023-07" db="EMBL/GenBank/DDBJ databases">
        <title>Genomic Encyclopedia of Type Strains, Phase IV (KMG-IV): sequencing the most valuable type-strain genomes for metagenomic binning, comparative biology and taxonomic classification.</title>
        <authorList>
            <person name="Goeker M."/>
        </authorList>
    </citation>
    <scope>NUCLEOTIDE SEQUENCE [LARGE SCALE GENOMIC DNA]</scope>
    <source>
        <strain evidence="1 2">DSM 19619</strain>
    </source>
</reference>
<dbReference type="EMBL" id="JAUSVX010000003">
    <property type="protein sequence ID" value="MDQ0469005.1"/>
    <property type="molecule type" value="Genomic_DNA"/>
</dbReference>
<organism evidence="1 2">
    <name type="scientific">Labrys wisconsinensis</name>
    <dbReference type="NCBI Taxonomy" id="425677"/>
    <lineage>
        <taxon>Bacteria</taxon>
        <taxon>Pseudomonadati</taxon>
        <taxon>Pseudomonadota</taxon>
        <taxon>Alphaproteobacteria</taxon>
        <taxon>Hyphomicrobiales</taxon>
        <taxon>Xanthobacteraceae</taxon>
        <taxon>Labrys</taxon>
    </lineage>
</organism>